<feature type="domain" description="Amidohydrolase-related" evidence="2">
    <location>
        <begin position="3"/>
        <end position="254"/>
    </location>
</feature>
<dbReference type="SUPFAM" id="SSF51556">
    <property type="entry name" value="Metallo-dependent hydrolases"/>
    <property type="match status" value="1"/>
</dbReference>
<feature type="non-terminal residue" evidence="3">
    <location>
        <position position="1"/>
    </location>
</feature>
<dbReference type="AlphaFoldDB" id="X1VK48"/>
<dbReference type="Pfam" id="PF01979">
    <property type="entry name" value="Amidohydro_1"/>
    <property type="match status" value="1"/>
</dbReference>
<protein>
    <recommendedName>
        <fullName evidence="2">Amidohydrolase-related domain-containing protein</fullName>
    </recommendedName>
</protein>
<organism evidence="3">
    <name type="scientific">marine sediment metagenome</name>
    <dbReference type="NCBI Taxonomy" id="412755"/>
    <lineage>
        <taxon>unclassified sequences</taxon>
        <taxon>metagenomes</taxon>
        <taxon>ecological metagenomes</taxon>
    </lineage>
</organism>
<dbReference type="Gene3D" id="3.20.20.140">
    <property type="entry name" value="Metal-dependent hydrolases"/>
    <property type="match status" value="1"/>
</dbReference>
<evidence type="ECO:0000313" key="3">
    <source>
        <dbReference type="EMBL" id="GAJ08350.1"/>
    </source>
</evidence>
<reference evidence="3" key="1">
    <citation type="journal article" date="2014" name="Front. Microbiol.">
        <title>High frequency of phylogenetically diverse reductive dehalogenase-homologous genes in deep subseafloor sedimentary metagenomes.</title>
        <authorList>
            <person name="Kawai M."/>
            <person name="Futagami T."/>
            <person name="Toyoda A."/>
            <person name="Takaki Y."/>
            <person name="Nishi S."/>
            <person name="Hori S."/>
            <person name="Arai W."/>
            <person name="Tsubouchi T."/>
            <person name="Morono Y."/>
            <person name="Uchiyama I."/>
            <person name="Ito T."/>
            <person name="Fujiyama A."/>
            <person name="Inagaki F."/>
            <person name="Takami H."/>
        </authorList>
    </citation>
    <scope>NUCLEOTIDE SEQUENCE</scope>
    <source>
        <strain evidence="3">Expedition CK06-06</strain>
    </source>
</reference>
<evidence type="ECO:0000259" key="2">
    <source>
        <dbReference type="Pfam" id="PF01979"/>
    </source>
</evidence>
<dbReference type="EMBL" id="BARW01028022">
    <property type="protein sequence ID" value="GAJ08350.1"/>
    <property type="molecule type" value="Genomic_DNA"/>
</dbReference>
<dbReference type="PANTHER" id="PTHR43794">
    <property type="entry name" value="AMINOHYDROLASE SSNA-RELATED"/>
    <property type="match status" value="1"/>
</dbReference>
<name>X1VK48_9ZZZZ</name>
<keyword evidence="1" id="KW-0378">Hydrolase</keyword>
<comment type="caution">
    <text evidence="3">The sequence shown here is derived from an EMBL/GenBank/DDBJ whole genome shotgun (WGS) entry which is preliminary data.</text>
</comment>
<dbReference type="InterPro" id="IPR050287">
    <property type="entry name" value="MTA/SAH_deaminase"/>
</dbReference>
<dbReference type="GO" id="GO:0016787">
    <property type="term" value="F:hydrolase activity"/>
    <property type="evidence" value="ECO:0007669"/>
    <property type="project" value="UniProtKB-KW"/>
</dbReference>
<sequence>DYFLYPGLINTHHHFYQTLTRNIPQVQNVELFNWLEYLYPIWSRLTPEAVYYSSLVAMGELLKTGCTTAVDQFYVFPKNQPKELLDEEFRAAQEIGIRFHGSRGSMSLSEKDGGLPPDSVVQTEGEILTDSQRVIEKFHDSEPFAMQKVVLAPCSPFSVTENLLRESIKLARNYKVGSHTHLAETKDEDEFCQETFGLRPLKYMEKVGWLGDDVWFAHCVHLTESEIDLLAETGTGVAHCPVSNQKLASGAANIP</sequence>
<feature type="non-terminal residue" evidence="3">
    <location>
        <position position="255"/>
    </location>
</feature>
<dbReference type="PANTHER" id="PTHR43794:SF11">
    <property type="entry name" value="AMIDOHYDROLASE-RELATED DOMAIN-CONTAINING PROTEIN"/>
    <property type="match status" value="1"/>
</dbReference>
<accession>X1VK48</accession>
<dbReference type="InterPro" id="IPR032466">
    <property type="entry name" value="Metal_Hydrolase"/>
</dbReference>
<evidence type="ECO:0000256" key="1">
    <source>
        <dbReference type="ARBA" id="ARBA00022801"/>
    </source>
</evidence>
<dbReference type="InterPro" id="IPR006680">
    <property type="entry name" value="Amidohydro-rel"/>
</dbReference>
<proteinExistence type="predicted"/>
<gene>
    <name evidence="3" type="ORF">S12H4_45333</name>
</gene>